<gene>
    <name evidence="1" type="ORF">AMP9_2959</name>
</gene>
<dbReference type="EMBL" id="CAADHY010000032">
    <property type="protein sequence ID" value="VFR33773.1"/>
    <property type="molecule type" value="Genomic_DNA"/>
</dbReference>
<proteinExistence type="predicted"/>
<protein>
    <submittedName>
        <fullName evidence="1">Probable bacteriophage protein STY1060</fullName>
    </submittedName>
</protein>
<evidence type="ECO:0000313" key="1">
    <source>
        <dbReference type="EMBL" id="VFR33773.1"/>
    </source>
</evidence>
<dbReference type="Pfam" id="PF21822">
    <property type="entry name" value="Phage_TAC_15"/>
    <property type="match status" value="1"/>
</dbReference>
<name>A0A484Q678_9ZZZZ</name>
<reference evidence="1" key="1">
    <citation type="submission" date="2019-03" db="EMBL/GenBank/DDBJ databases">
        <authorList>
            <person name="Danneels B."/>
        </authorList>
    </citation>
    <scope>NUCLEOTIDE SEQUENCE</scope>
</reference>
<organism evidence="1">
    <name type="scientific">plant metagenome</name>
    <dbReference type="NCBI Taxonomy" id="1297885"/>
    <lineage>
        <taxon>unclassified sequences</taxon>
        <taxon>metagenomes</taxon>
        <taxon>organismal metagenomes</taxon>
    </lineage>
</organism>
<dbReference type="AlphaFoldDB" id="A0A484Q678"/>
<dbReference type="InterPro" id="IPR049156">
    <property type="entry name" value="Phage_chap_TAC_15-like"/>
</dbReference>
<sequence>MGAEIELGGARYSLGRLSAKQQFHISRRIAPIVPSLIPLYSGLLANRQEGEGLTADSAALLQPLADGIAGLRDEDADYIIDTCLSAVQRQQDGRWVAVWSPTQKVLMFQDIELAVMLPLVVRVIVENLGPFIRGLLTSPASGPAPAQAAAQAG</sequence>
<accession>A0A484Q678</accession>